<dbReference type="AlphaFoldDB" id="A0A1E1LYA6"/>
<accession>A0A1E1LYA6</accession>
<protein>
    <submittedName>
        <fullName evidence="1">Uncharacterized protein</fullName>
    </submittedName>
</protein>
<organism evidence="1 2">
    <name type="scientific">Rhynchosporium secalis</name>
    <name type="common">Barley scald fungus</name>
    <dbReference type="NCBI Taxonomy" id="38038"/>
    <lineage>
        <taxon>Eukaryota</taxon>
        <taxon>Fungi</taxon>
        <taxon>Dikarya</taxon>
        <taxon>Ascomycota</taxon>
        <taxon>Pezizomycotina</taxon>
        <taxon>Leotiomycetes</taxon>
        <taxon>Helotiales</taxon>
        <taxon>Ploettnerulaceae</taxon>
        <taxon>Rhynchosporium</taxon>
    </lineage>
</organism>
<evidence type="ECO:0000313" key="1">
    <source>
        <dbReference type="EMBL" id="CZT41826.1"/>
    </source>
</evidence>
<keyword evidence="2" id="KW-1185">Reference proteome</keyword>
<reference evidence="2" key="1">
    <citation type="submission" date="2016-03" db="EMBL/GenBank/DDBJ databases">
        <authorList>
            <person name="Guldener U."/>
        </authorList>
    </citation>
    <scope>NUCLEOTIDE SEQUENCE [LARGE SCALE GENOMIC DNA]</scope>
</reference>
<dbReference type="EMBL" id="FJVC01000054">
    <property type="protein sequence ID" value="CZT41826.1"/>
    <property type="molecule type" value="Genomic_DNA"/>
</dbReference>
<name>A0A1E1LYA6_RHYSE</name>
<dbReference type="Proteomes" id="UP000177625">
    <property type="component" value="Unassembled WGS sequence"/>
</dbReference>
<evidence type="ECO:0000313" key="2">
    <source>
        <dbReference type="Proteomes" id="UP000177625"/>
    </source>
</evidence>
<gene>
    <name evidence="1" type="ORF">RSE6_01624</name>
</gene>
<sequence>MVTVDSDESDRLDVVHLDNACEVGYQLRVDLQEKFRSIEVCLCPEHGHKLNDRGSHDMKSDAFFDGGR</sequence>
<proteinExistence type="predicted"/>